<evidence type="ECO:0000313" key="2">
    <source>
        <dbReference type="Proteomes" id="UP000054248"/>
    </source>
</evidence>
<keyword evidence="2" id="KW-1185">Reference proteome</keyword>
<accession>A0A0C3QL06</accession>
<dbReference type="EMBL" id="KN822949">
    <property type="protein sequence ID" value="KIO33305.1"/>
    <property type="molecule type" value="Genomic_DNA"/>
</dbReference>
<reference evidence="2" key="2">
    <citation type="submission" date="2015-01" db="EMBL/GenBank/DDBJ databases">
        <title>Evolutionary Origins and Diversification of the Mycorrhizal Mutualists.</title>
        <authorList>
            <consortium name="DOE Joint Genome Institute"/>
            <consortium name="Mycorrhizal Genomics Consortium"/>
            <person name="Kohler A."/>
            <person name="Kuo A."/>
            <person name="Nagy L.G."/>
            <person name="Floudas D."/>
            <person name="Copeland A."/>
            <person name="Barry K.W."/>
            <person name="Cichocki N."/>
            <person name="Veneault-Fourrey C."/>
            <person name="LaButti K."/>
            <person name="Lindquist E.A."/>
            <person name="Lipzen A."/>
            <person name="Lundell T."/>
            <person name="Morin E."/>
            <person name="Murat C."/>
            <person name="Riley R."/>
            <person name="Ohm R."/>
            <person name="Sun H."/>
            <person name="Tunlid A."/>
            <person name="Henrissat B."/>
            <person name="Grigoriev I.V."/>
            <person name="Hibbett D.S."/>
            <person name="Martin F."/>
        </authorList>
    </citation>
    <scope>NUCLEOTIDE SEQUENCE [LARGE SCALE GENOMIC DNA]</scope>
    <source>
        <strain evidence="2">MUT 4182</strain>
    </source>
</reference>
<gene>
    <name evidence="1" type="ORF">M407DRAFT_17860</name>
</gene>
<protein>
    <submittedName>
        <fullName evidence="1">Uncharacterized protein</fullName>
    </submittedName>
</protein>
<name>A0A0C3QL06_9AGAM</name>
<dbReference type="HOGENOM" id="CLU_043704_0_0_1"/>
<organism evidence="1 2">
    <name type="scientific">Tulasnella calospora MUT 4182</name>
    <dbReference type="NCBI Taxonomy" id="1051891"/>
    <lineage>
        <taxon>Eukaryota</taxon>
        <taxon>Fungi</taxon>
        <taxon>Dikarya</taxon>
        <taxon>Basidiomycota</taxon>
        <taxon>Agaricomycotina</taxon>
        <taxon>Agaricomycetes</taxon>
        <taxon>Cantharellales</taxon>
        <taxon>Tulasnellaceae</taxon>
        <taxon>Tulasnella</taxon>
    </lineage>
</organism>
<dbReference type="Proteomes" id="UP000054248">
    <property type="component" value="Unassembled WGS sequence"/>
</dbReference>
<proteinExistence type="predicted"/>
<dbReference type="OrthoDB" id="3157538at2759"/>
<evidence type="ECO:0000313" key="1">
    <source>
        <dbReference type="EMBL" id="KIO33305.1"/>
    </source>
</evidence>
<dbReference type="AlphaFoldDB" id="A0A0C3QL06"/>
<reference evidence="1 2" key="1">
    <citation type="submission" date="2014-04" db="EMBL/GenBank/DDBJ databases">
        <authorList>
            <consortium name="DOE Joint Genome Institute"/>
            <person name="Kuo A."/>
            <person name="Girlanda M."/>
            <person name="Perotto S."/>
            <person name="Kohler A."/>
            <person name="Nagy L.G."/>
            <person name="Floudas D."/>
            <person name="Copeland A."/>
            <person name="Barry K.W."/>
            <person name="Cichocki N."/>
            <person name="Veneault-Fourrey C."/>
            <person name="LaButti K."/>
            <person name="Lindquist E.A."/>
            <person name="Lipzen A."/>
            <person name="Lundell T."/>
            <person name="Morin E."/>
            <person name="Murat C."/>
            <person name="Sun H."/>
            <person name="Tunlid A."/>
            <person name="Henrissat B."/>
            <person name="Grigoriev I.V."/>
            <person name="Hibbett D.S."/>
            <person name="Martin F."/>
            <person name="Nordberg H.P."/>
            <person name="Cantor M.N."/>
            <person name="Hua S.X."/>
        </authorList>
    </citation>
    <scope>NUCLEOTIDE SEQUENCE [LARGE SCALE GENOMIC DNA]</scope>
    <source>
        <strain evidence="1 2">MUT 4182</strain>
    </source>
</reference>
<sequence length="389" mass="43998">MNSLRLVYISTKDRNFFEGIFMAPGGRWLLLFNSISVDVIDLEEQGASPEPFFRLSDAGIHGHYHSIFSTTGYRDGESLVFFATINSVDSSLGTTFAFWGTDFRRSPPLSRFLGCVTLPDRCSKARIRNGLFLCTREHTKYIVIFDWKVALEGGRPFQYYCLRYISPQNPNYDLRDFCLLENNHILAMDSAALWIQIFSPPQFQLVDSLNQPLPTEFAVPVWECMHRSAESPRLAPIILYPIWRLPHNPDDAESTWPVASLIVNRDGGYYTLIASPDQGDCTKYGYLRGGLRSRFSRFGSRAMAVTASMAGDGWHIDCFSINEEVNTESAALDKHGPFSLRPDDMGLQYDAVYQDPGPIPTLDEETGRMCFLMPDYTPDSRAIVVLDLV</sequence>